<evidence type="ECO:0000313" key="1">
    <source>
        <dbReference type="EMBL" id="KAK3758473.1"/>
    </source>
</evidence>
<protein>
    <submittedName>
        <fullName evidence="1">Uncharacterized protein</fullName>
    </submittedName>
</protein>
<sequence length="340" mass="38208">MFFPNPPENKFDPILAWDLSRDPLDRQVRPANPSTQELIELQICDCYVWNLCRCLSSSQSSLPYNIFSVMVRVESLSMPVFKSIIAFLRHILSGGFQVYRTTDLKGRSGETLLSNSCDLLILTDQNKIVGKYLIPGRPFSPRQWQTRVAAPQFPTGWRVACTISQSGVILHPSASSTEQEPVLATTHRLLRHTGDLFSQQYDGAMTADGMIYSSISVIKVLGKSWIFLKELSKPHSLDQENGRRWLIITEVKNEKLLESSVSGVFGQTRYYVRCSKPVAVQTTYGGRCVQAPGRIACPDNNSPIGCPLEENPSSDRTPSSYIFFGKNSRHSKKSRNIIIR</sequence>
<dbReference type="EMBL" id="JAWDGP010005269">
    <property type="protein sequence ID" value="KAK3758473.1"/>
    <property type="molecule type" value="Genomic_DNA"/>
</dbReference>
<keyword evidence="2" id="KW-1185">Reference proteome</keyword>
<gene>
    <name evidence="1" type="ORF">RRG08_058743</name>
</gene>
<name>A0AAE1D6R4_9GAST</name>
<proteinExistence type="predicted"/>
<organism evidence="1 2">
    <name type="scientific">Elysia crispata</name>
    <name type="common">lettuce slug</name>
    <dbReference type="NCBI Taxonomy" id="231223"/>
    <lineage>
        <taxon>Eukaryota</taxon>
        <taxon>Metazoa</taxon>
        <taxon>Spiralia</taxon>
        <taxon>Lophotrochozoa</taxon>
        <taxon>Mollusca</taxon>
        <taxon>Gastropoda</taxon>
        <taxon>Heterobranchia</taxon>
        <taxon>Euthyneura</taxon>
        <taxon>Panpulmonata</taxon>
        <taxon>Sacoglossa</taxon>
        <taxon>Placobranchoidea</taxon>
        <taxon>Plakobranchidae</taxon>
        <taxon>Elysia</taxon>
    </lineage>
</organism>
<accession>A0AAE1D6R4</accession>
<reference evidence="1" key="1">
    <citation type="journal article" date="2023" name="G3 (Bethesda)">
        <title>A reference genome for the long-term kleptoplast-retaining sea slug Elysia crispata morphotype clarki.</title>
        <authorList>
            <person name="Eastman K.E."/>
            <person name="Pendleton A.L."/>
            <person name="Shaikh M.A."/>
            <person name="Suttiyut T."/>
            <person name="Ogas R."/>
            <person name="Tomko P."/>
            <person name="Gavelis G."/>
            <person name="Widhalm J.R."/>
            <person name="Wisecaver J.H."/>
        </authorList>
    </citation>
    <scope>NUCLEOTIDE SEQUENCE</scope>
    <source>
        <strain evidence="1">ECLA1</strain>
    </source>
</reference>
<comment type="caution">
    <text evidence="1">The sequence shown here is derived from an EMBL/GenBank/DDBJ whole genome shotgun (WGS) entry which is preliminary data.</text>
</comment>
<evidence type="ECO:0000313" key="2">
    <source>
        <dbReference type="Proteomes" id="UP001283361"/>
    </source>
</evidence>
<dbReference type="AlphaFoldDB" id="A0AAE1D6R4"/>
<dbReference type="Proteomes" id="UP001283361">
    <property type="component" value="Unassembled WGS sequence"/>
</dbReference>